<evidence type="ECO:0000256" key="6">
    <source>
        <dbReference type="ARBA" id="ARBA00023136"/>
    </source>
</evidence>
<evidence type="ECO:0000256" key="8">
    <source>
        <dbReference type="SAM" id="MobiDB-lite"/>
    </source>
</evidence>
<dbReference type="RefSeq" id="WP_338611049.1">
    <property type="nucleotide sequence ID" value="NZ_CP146276.1"/>
</dbReference>
<dbReference type="InterPro" id="IPR049177">
    <property type="entry name" value="MgtC_SapB_SrpB_YhiD_N"/>
</dbReference>
<dbReference type="Proteomes" id="UP001369958">
    <property type="component" value="Plasmid unnamed"/>
</dbReference>
<evidence type="ECO:0000313" key="10">
    <source>
        <dbReference type="EMBL" id="WWT34898.1"/>
    </source>
</evidence>
<feature type="transmembrane region" description="Helical" evidence="7">
    <location>
        <begin position="32"/>
        <end position="65"/>
    </location>
</feature>
<evidence type="ECO:0000256" key="3">
    <source>
        <dbReference type="ARBA" id="ARBA00022475"/>
    </source>
</evidence>
<proteinExistence type="inferred from homology"/>
<comment type="similarity">
    <text evidence="2 7">Belongs to the MgtC/SapB family.</text>
</comment>
<feature type="region of interest" description="Disordered" evidence="8">
    <location>
        <begin position="75"/>
        <end position="120"/>
    </location>
</feature>
<sequence>MVQGLAQAIGFIAAGAIFVARGDVHNLTSAANLWLAAAIGIAAGAGQYVLFGAALILGIVLITVVRLAERLLPGNSKSESKTIPDTMATPMNKDGTDKAPVQKSADAQATNTANIRKKRR</sequence>
<geneLocation type="plasmid" evidence="10 11">
    <name>unnamed</name>
</geneLocation>
<keyword evidence="5 7" id="KW-1133">Transmembrane helix</keyword>
<keyword evidence="4 7" id="KW-0812">Transmembrane</keyword>
<keyword evidence="11" id="KW-1185">Reference proteome</keyword>
<comment type="caution">
    <text evidence="7">Lacks conserved residue(s) required for the propagation of feature annotation.</text>
</comment>
<evidence type="ECO:0000256" key="1">
    <source>
        <dbReference type="ARBA" id="ARBA00004651"/>
    </source>
</evidence>
<organism evidence="10 11">
    <name type="scientific">Pelagibacterium nitratireducens</name>
    <dbReference type="NCBI Taxonomy" id="1046114"/>
    <lineage>
        <taxon>Bacteria</taxon>
        <taxon>Pseudomonadati</taxon>
        <taxon>Pseudomonadota</taxon>
        <taxon>Alphaproteobacteria</taxon>
        <taxon>Hyphomicrobiales</taxon>
        <taxon>Devosiaceae</taxon>
        <taxon>Pelagibacterium</taxon>
    </lineage>
</organism>
<dbReference type="PANTHER" id="PTHR33778:SF1">
    <property type="entry name" value="MAGNESIUM TRANSPORTER YHID-RELATED"/>
    <property type="match status" value="1"/>
</dbReference>
<accession>A0ABZ2IB23</accession>
<evidence type="ECO:0000256" key="2">
    <source>
        <dbReference type="ARBA" id="ARBA00009298"/>
    </source>
</evidence>
<evidence type="ECO:0000259" key="9">
    <source>
        <dbReference type="Pfam" id="PF02308"/>
    </source>
</evidence>
<keyword evidence="10" id="KW-0614">Plasmid</keyword>
<dbReference type="Pfam" id="PF02308">
    <property type="entry name" value="MgtC"/>
    <property type="match status" value="1"/>
</dbReference>
<dbReference type="InterPro" id="IPR003416">
    <property type="entry name" value="MgtC/SapB/SrpB/YhiD_fam"/>
</dbReference>
<keyword evidence="3" id="KW-1003">Cell membrane</keyword>
<feature type="domain" description="MgtC/SapB/SrpB/YhiD N-terminal" evidence="9">
    <location>
        <begin position="2"/>
        <end position="69"/>
    </location>
</feature>
<evidence type="ECO:0000256" key="5">
    <source>
        <dbReference type="ARBA" id="ARBA00022989"/>
    </source>
</evidence>
<keyword evidence="7" id="KW-0997">Cell inner membrane</keyword>
<protein>
    <recommendedName>
        <fullName evidence="7">Protein MgtC</fullName>
    </recommendedName>
</protein>
<keyword evidence="6 7" id="KW-0472">Membrane</keyword>
<evidence type="ECO:0000256" key="4">
    <source>
        <dbReference type="ARBA" id="ARBA00022692"/>
    </source>
</evidence>
<dbReference type="PANTHER" id="PTHR33778">
    <property type="entry name" value="PROTEIN MGTC"/>
    <property type="match status" value="1"/>
</dbReference>
<evidence type="ECO:0000256" key="7">
    <source>
        <dbReference type="RuleBase" id="RU365041"/>
    </source>
</evidence>
<dbReference type="EMBL" id="CP146276">
    <property type="protein sequence ID" value="WWT34898.1"/>
    <property type="molecule type" value="Genomic_DNA"/>
</dbReference>
<name>A0ABZ2IB23_9HYPH</name>
<feature type="compositionally biased region" description="Polar residues" evidence="8">
    <location>
        <begin position="105"/>
        <end position="114"/>
    </location>
</feature>
<comment type="subcellular location">
    <subcellularLocation>
        <location evidence="7">Cell inner membrane</location>
        <topology evidence="7">Multi-pass membrane protein</topology>
    </subcellularLocation>
    <subcellularLocation>
        <location evidence="1">Cell membrane</location>
        <topology evidence="1">Multi-pass membrane protein</topology>
    </subcellularLocation>
</comment>
<evidence type="ECO:0000313" key="11">
    <source>
        <dbReference type="Proteomes" id="UP001369958"/>
    </source>
</evidence>
<reference evidence="10 11" key="1">
    <citation type="submission" date="2024-02" db="EMBL/GenBank/DDBJ databases">
        <title>Complete genome sequence of Pelagibacterium nitratireducens ZH15.</title>
        <authorList>
            <person name="Zhao L.H."/>
        </authorList>
    </citation>
    <scope>NUCLEOTIDE SEQUENCE [LARGE SCALE GENOMIC DNA]</scope>
    <source>
        <strain evidence="10 11">ZH15</strain>
        <plasmid evidence="10 11">unnamed</plasmid>
    </source>
</reference>
<gene>
    <name evidence="10" type="ORF">V6617_18230</name>
</gene>